<evidence type="ECO:0000313" key="1">
    <source>
        <dbReference type="EMBL" id="TKR58797.1"/>
    </source>
</evidence>
<dbReference type="AlphaFoldDB" id="A0A4U5LS07"/>
<keyword evidence="2" id="KW-1185">Reference proteome</keyword>
<reference evidence="1 2" key="1">
    <citation type="journal article" date="2015" name="Genome Biol.">
        <title>Comparative genomics of Steinernema reveals deeply conserved gene regulatory networks.</title>
        <authorList>
            <person name="Dillman A.R."/>
            <person name="Macchietto M."/>
            <person name="Porter C.F."/>
            <person name="Rogers A."/>
            <person name="Williams B."/>
            <person name="Antoshechkin I."/>
            <person name="Lee M.M."/>
            <person name="Goodwin Z."/>
            <person name="Lu X."/>
            <person name="Lewis E.E."/>
            <person name="Goodrich-Blair H."/>
            <person name="Stock S.P."/>
            <person name="Adams B.J."/>
            <person name="Sternberg P.W."/>
            <person name="Mortazavi A."/>
        </authorList>
    </citation>
    <scope>NUCLEOTIDE SEQUENCE [LARGE SCALE GENOMIC DNA]</scope>
    <source>
        <strain evidence="1 2">ALL</strain>
    </source>
</reference>
<proteinExistence type="predicted"/>
<protein>
    <submittedName>
        <fullName evidence="1">Uncharacterized protein</fullName>
    </submittedName>
</protein>
<organism evidence="1 2">
    <name type="scientific">Steinernema carpocapsae</name>
    <name type="common">Entomopathogenic nematode</name>
    <dbReference type="NCBI Taxonomy" id="34508"/>
    <lineage>
        <taxon>Eukaryota</taxon>
        <taxon>Metazoa</taxon>
        <taxon>Ecdysozoa</taxon>
        <taxon>Nematoda</taxon>
        <taxon>Chromadorea</taxon>
        <taxon>Rhabditida</taxon>
        <taxon>Tylenchina</taxon>
        <taxon>Panagrolaimomorpha</taxon>
        <taxon>Strongyloidoidea</taxon>
        <taxon>Steinernematidae</taxon>
        <taxon>Steinernema</taxon>
    </lineage>
</organism>
<gene>
    <name evidence="1" type="ORF">L596_030200</name>
</gene>
<evidence type="ECO:0000313" key="2">
    <source>
        <dbReference type="Proteomes" id="UP000298663"/>
    </source>
</evidence>
<sequence>MGSSKCTINRFSADHEVVDDGCGLSGRGLSVLSDPRNGAYGLPTSFSALHPAFILLYERHLLLIRVILLRTCFKMRESSVGTFWSFTSNTKATRLLSHLINSHNT</sequence>
<comment type="caution">
    <text evidence="1">The sequence shown here is derived from an EMBL/GenBank/DDBJ whole genome shotgun (WGS) entry which is preliminary data.</text>
</comment>
<dbReference type="EMBL" id="AZBU02000013">
    <property type="protein sequence ID" value="TKR58797.1"/>
    <property type="molecule type" value="Genomic_DNA"/>
</dbReference>
<accession>A0A4U5LS07</accession>
<dbReference type="Proteomes" id="UP000298663">
    <property type="component" value="Unassembled WGS sequence"/>
</dbReference>
<reference evidence="1 2" key="2">
    <citation type="journal article" date="2019" name="G3 (Bethesda)">
        <title>Hybrid Assembly of the Genome of the Entomopathogenic Nematode Steinernema carpocapsae Identifies the X-Chromosome.</title>
        <authorList>
            <person name="Serra L."/>
            <person name="Macchietto M."/>
            <person name="Macias-Munoz A."/>
            <person name="McGill C.J."/>
            <person name="Rodriguez I.M."/>
            <person name="Rodriguez B."/>
            <person name="Murad R."/>
            <person name="Mortazavi A."/>
        </authorList>
    </citation>
    <scope>NUCLEOTIDE SEQUENCE [LARGE SCALE GENOMIC DNA]</scope>
    <source>
        <strain evidence="1 2">ALL</strain>
    </source>
</reference>
<name>A0A4U5LS07_STECR</name>